<accession>H6QQ82</accession>
<organism evidence="1 2">
    <name type="scientific">Puccinia graminis f. sp. tritici (strain CRL 75-36-700-3 / race SCCL)</name>
    <name type="common">Black stem rust fungus</name>
    <dbReference type="NCBI Taxonomy" id="418459"/>
    <lineage>
        <taxon>Eukaryota</taxon>
        <taxon>Fungi</taxon>
        <taxon>Dikarya</taxon>
        <taxon>Basidiomycota</taxon>
        <taxon>Pucciniomycotina</taxon>
        <taxon>Pucciniomycetes</taxon>
        <taxon>Pucciniales</taxon>
        <taxon>Pucciniaceae</taxon>
        <taxon>Puccinia</taxon>
    </lineage>
</organism>
<dbReference type="EMBL" id="DS178270">
    <property type="protein sequence ID" value="EHS64797.1"/>
    <property type="molecule type" value="Genomic_DNA"/>
</dbReference>
<reference evidence="2" key="1">
    <citation type="journal article" date="2011" name="Proc. Natl. Acad. Sci. U.S.A.">
        <title>Obligate biotrophy features unraveled by the genomic analysis of rust fungi.</title>
        <authorList>
            <person name="Duplessis S."/>
            <person name="Cuomo C.A."/>
            <person name="Lin Y.-C."/>
            <person name="Aerts A."/>
            <person name="Tisserant E."/>
            <person name="Veneault-Fourrey C."/>
            <person name="Joly D.L."/>
            <person name="Hacquard S."/>
            <person name="Amselem J."/>
            <person name="Cantarel B.L."/>
            <person name="Chiu R."/>
            <person name="Coutinho P.M."/>
            <person name="Feau N."/>
            <person name="Field M."/>
            <person name="Frey P."/>
            <person name="Gelhaye E."/>
            <person name="Goldberg J."/>
            <person name="Grabherr M.G."/>
            <person name="Kodira C.D."/>
            <person name="Kohler A."/>
            <person name="Kuees U."/>
            <person name="Lindquist E.A."/>
            <person name="Lucas S.M."/>
            <person name="Mago R."/>
            <person name="Mauceli E."/>
            <person name="Morin E."/>
            <person name="Murat C."/>
            <person name="Pangilinan J.L."/>
            <person name="Park R."/>
            <person name="Pearson M."/>
            <person name="Quesneville H."/>
            <person name="Rouhier N."/>
            <person name="Sakthikumar S."/>
            <person name="Salamov A.A."/>
            <person name="Schmutz J."/>
            <person name="Selles B."/>
            <person name="Shapiro H."/>
            <person name="Tanguay P."/>
            <person name="Tuskan G.A."/>
            <person name="Henrissat B."/>
            <person name="Van de Peer Y."/>
            <person name="Rouze P."/>
            <person name="Ellis J.G."/>
            <person name="Dodds P.N."/>
            <person name="Schein J.E."/>
            <person name="Zhong S."/>
            <person name="Hamelin R.C."/>
            <person name="Grigoriev I.V."/>
            <person name="Szabo L.J."/>
            <person name="Martin F."/>
        </authorList>
    </citation>
    <scope>NUCLEOTIDE SEQUENCE [LARGE SCALE GENOMIC DNA]</scope>
    <source>
        <strain evidence="2">CRL 75-36-700-3 / race SCCL</strain>
    </source>
</reference>
<dbReference type="RefSeq" id="XP_003890318.1">
    <property type="nucleotide sequence ID" value="XM_003890269.1"/>
</dbReference>
<dbReference type="VEuPathDB" id="FungiDB:PGTG_21055"/>
<dbReference type="GeneID" id="13542135"/>
<dbReference type="HOGENOM" id="CLU_2759026_0_0_1"/>
<sequence length="70" mass="8197">MTMIMQIQKMKERRKLQTTQNPKIMSYAAPGFRYPKTLPLEPIKMEGLSGNESARYITRLYQDRFGPFPA</sequence>
<name>H6QQ82_PUCGT</name>
<evidence type="ECO:0000313" key="1">
    <source>
        <dbReference type="EMBL" id="EHS64797.1"/>
    </source>
</evidence>
<dbReference type="Proteomes" id="UP000008783">
    <property type="component" value="Unassembled WGS sequence"/>
</dbReference>
<proteinExistence type="predicted"/>
<evidence type="ECO:0000313" key="2">
    <source>
        <dbReference type="Proteomes" id="UP000008783"/>
    </source>
</evidence>
<keyword evidence="2" id="KW-1185">Reference proteome</keyword>
<protein>
    <submittedName>
        <fullName evidence="1">Uncharacterized protein</fullName>
    </submittedName>
</protein>
<dbReference type="AlphaFoldDB" id="H6QQ82"/>
<gene>
    <name evidence="1" type="ORF">PGTG_21055</name>
</gene>
<dbReference type="KEGG" id="pgr:PGTG_21055"/>
<dbReference type="InParanoid" id="H6QQ82"/>